<accession>A0ABT7TDV2</accession>
<protein>
    <recommendedName>
        <fullName evidence="3">HEPN domain-containing protein</fullName>
    </recommendedName>
</protein>
<evidence type="ECO:0000313" key="1">
    <source>
        <dbReference type="EMBL" id="MDM7887754.1"/>
    </source>
</evidence>
<sequence length="155" mass="17412">MPQTQNLTAPTDCLSRAACHDAAAQLLDERGEEWAAVAYFYAAYHRVRAAILVDPLFDSLVDLPKVDPRISVQHRETSRHEGRIVGGRRDVGVNDLVRTLYHPIYAEYLVLHDASVKVRYGRGISADRLAGVRACWSTVKHQYDAGALVWRGRQD</sequence>
<dbReference type="Proteomes" id="UP001235720">
    <property type="component" value="Unassembled WGS sequence"/>
</dbReference>
<comment type="caution">
    <text evidence="1">The sequence shown here is derived from an EMBL/GenBank/DDBJ whole genome shotgun (WGS) entry which is preliminary data.</text>
</comment>
<organism evidence="1 2">
    <name type="scientific">Curtobacterium subtropicum</name>
    <dbReference type="NCBI Taxonomy" id="3055138"/>
    <lineage>
        <taxon>Bacteria</taxon>
        <taxon>Bacillati</taxon>
        <taxon>Actinomycetota</taxon>
        <taxon>Actinomycetes</taxon>
        <taxon>Micrococcales</taxon>
        <taxon>Microbacteriaceae</taxon>
        <taxon>Curtobacterium</taxon>
    </lineage>
</organism>
<proteinExistence type="predicted"/>
<dbReference type="EMBL" id="JAUCMM010000002">
    <property type="protein sequence ID" value="MDM7887754.1"/>
    <property type="molecule type" value="Genomic_DNA"/>
</dbReference>
<evidence type="ECO:0000313" key="2">
    <source>
        <dbReference type="Proteomes" id="UP001235720"/>
    </source>
</evidence>
<reference evidence="1 2" key="1">
    <citation type="submission" date="2023-06" db="EMBL/GenBank/DDBJ databases">
        <authorList>
            <person name="Feng G."/>
            <person name="Li J."/>
            <person name="Zhu H."/>
        </authorList>
    </citation>
    <scope>NUCLEOTIDE SEQUENCE [LARGE SCALE GENOMIC DNA]</scope>
    <source>
        <strain evidence="1 2">RHCJP20</strain>
    </source>
</reference>
<name>A0ABT7TDV2_9MICO</name>
<gene>
    <name evidence="1" type="ORF">QUG98_04735</name>
</gene>
<keyword evidence="2" id="KW-1185">Reference proteome</keyword>
<evidence type="ECO:0008006" key="3">
    <source>
        <dbReference type="Google" id="ProtNLM"/>
    </source>
</evidence>